<dbReference type="PROSITE" id="PS00785">
    <property type="entry name" value="5_NUCLEOTIDASE_1"/>
    <property type="match status" value="1"/>
</dbReference>
<feature type="domain" description="5'-Nucleotidase C-terminal" evidence="6">
    <location>
        <begin position="369"/>
        <end position="522"/>
    </location>
</feature>
<dbReference type="PANTHER" id="PTHR11575">
    <property type="entry name" value="5'-NUCLEOTIDASE-RELATED"/>
    <property type="match status" value="1"/>
</dbReference>
<keyword evidence="3" id="KW-0378">Hydrolase</keyword>
<evidence type="ECO:0008006" key="9">
    <source>
        <dbReference type="Google" id="ProtNLM"/>
    </source>
</evidence>
<keyword evidence="3" id="KW-0547">Nucleotide-binding</keyword>
<dbReference type="PRINTS" id="PR01607">
    <property type="entry name" value="APYRASEFAMLY"/>
</dbReference>
<feature type="chain" id="PRO_5044992849" description="5'-Nucleotidase C-terminal domain-containing protein" evidence="3">
    <location>
        <begin position="20"/>
        <end position="564"/>
    </location>
</feature>
<gene>
    <name evidence="7" type="ORF">BASA50_011204</name>
</gene>
<dbReference type="InterPro" id="IPR036907">
    <property type="entry name" value="5'-Nucleotdase_C_sf"/>
</dbReference>
<dbReference type="EMBL" id="JAFCIX010000555">
    <property type="protein sequence ID" value="KAH6587599.1"/>
    <property type="molecule type" value="Genomic_DNA"/>
</dbReference>
<evidence type="ECO:0000256" key="2">
    <source>
        <dbReference type="ARBA" id="ARBA00022729"/>
    </source>
</evidence>
<dbReference type="CDD" id="cd07409">
    <property type="entry name" value="MPP_CD73_N"/>
    <property type="match status" value="1"/>
</dbReference>
<keyword evidence="8" id="KW-1185">Reference proteome</keyword>
<dbReference type="Proteomes" id="UP001648503">
    <property type="component" value="Unassembled WGS sequence"/>
</dbReference>
<dbReference type="Pfam" id="PF02872">
    <property type="entry name" value="5_nucleotid_C"/>
    <property type="match status" value="1"/>
</dbReference>
<name>A0ABQ8EYY0_9FUNG</name>
<dbReference type="InterPro" id="IPR029052">
    <property type="entry name" value="Metallo-depent_PP-like"/>
</dbReference>
<evidence type="ECO:0000259" key="6">
    <source>
        <dbReference type="Pfam" id="PF02872"/>
    </source>
</evidence>
<dbReference type="InterPro" id="IPR008334">
    <property type="entry name" value="5'-Nucleotdase_C"/>
</dbReference>
<sequence length="564" mass="61439">MRSSIIISILALAISYASAYPVYSDDDASTIVDHSTNSPPKEPEDQPEKVPRPNPNAPKKIILLHTNDLHAHFDESNSGGADCSAESKAENKCYGGIARIKTLVDSYRSKSSNVVLLDAGDQFQGTLFFSMFGSNPSTEFMNKLKYDAMEIGNHEFDRGEDYLASFLKSLNFPAISSNIDLETAPKLKEAGVKPYMYLPKYSLAIIGFITNTTADITMGGKNVKFYDPVDPVQKCVDELRSYGVKRIIGLSHNGYKTDMRVAANTYGVDLIVGGHSHSLLLNDASIKGVEGRYPTNVTNKEGKTTWVVQAHRYGDYLGHLELEWDEEDNMLPPTGDPILMDQSIEQDPAFQKRVDELRTSFMNLTAQVLATSTGDFSTTDCITGECAIGNLMVDCMVSSRDSSSPAIGLINSGGLRASLLKGSISYGDVMTVLPFENQIASFNYTGAQIKEVLENTVSMYNAQTKKLVISVPQWSGLKFTFDSTLPVGSRVTTVTVDNKPLSSDSTYTIITSDFVASGGDNILSPTPSISGDVLADVFAKCIKKLGTLTPATDNRFSKIRDGKH</sequence>
<reference evidence="7 8" key="1">
    <citation type="submission" date="2021-02" db="EMBL/GenBank/DDBJ databases">
        <title>Variation within the Batrachochytrium salamandrivorans European outbreak.</title>
        <authorList>
            <person name="Kelly M."/>
            <person name="Pasmans F."/>
            <person name="Shea T.P."/>
            <person name="Munoz J.F."/>
            <person name="Carranza S."/>
            <person name="Cuomo C.A."/>
            <person name="Martel A."/>
        </authorList>
    </citation>
    <scope>NUCLEOTIDE SEQUENCE [LARGE SCALE GENOMIC DNA]</scope>
    <source>
        <strain evidence="7 8">AMFP18/2</strain>
    </source>
</reference>
<dbReference type="Gene3D" id="3.60.21.10">
    <property type="match status" value="1"/>
</dbReference>
<protein>
    <recommendedName>
        <fullName evidence="9">5'-Nucleotidase C-terminal domain-containing protein</fullName>
    </recommendedName>
</protein>
<proteinExistence type="inferred from homology"/>
<evidence type="ECO:0000256" key="1">
    <source>
        <dbReference type="ARBA" id="ARBA00006654"/>
    </source>
</evidence>
<dbReference type="Gene3D" id="3.90.780.10">
    <property type="entry name" value="5'-Nucleotidase, C-terminal domain"/>
    <property type="match status" value="1"/>
</dbReference>
<dbReference type="InterPro" id="IPR006146">
    <property type="entry name" value="5'-Nucleotdase_CS"/>
</dbReference>
<evidence type="ECO:0000256" key="4">
    <source>
        <dbReference type="SAM" id="MobiDB-lite"/>
    </source>
</evidence>
<feature type="compositionally biased region" description="Basic and acidic residues" evidence="4">
    <location>
        <begin position="41"/>
        <end position="51"/>
    </location>
</feature>
<evidence type="ECO:0000313" key="8">
    <source>
        <dbReference type="Proteomes" id="UP001648503"/>
    </source>
</evidence>
<feature type="region of interest" description="Disordered" evidence="4">
    <location>
        <begin position="30"/>
        <end position="58"/>
    </location>
</feature>
<evidence type="ECO:0000256" key="3">
    <source>
        <dbReference type="RuleBase" id="RU362119"/>
    </source>
</evidence>
<dbReference type="PANTHER" id="PTHR11575:SF24">
    <property type="entry name" value="5'-NUCLEOTIDASE"/>
    <property type="match status" value="1"/>
</dbReference>
<organism evidence="7 8">
    <name type="scientific">Batrachochytrium salamandrivorans</name>
    <dbReference type="NCBI Taxonomy" id="1357716"/>
    <lineage>
        <taxon>Eukaryota</taxon>
        <taxon>Fungi</taxon>
        <taxon>Fungi incertae sedis</taxon>
        <taxon>Chytridiomycota</taxon>
        <taxon>Chytridiomycota incertae sedis</taxon>
        <taxon>Chytridiomycetes</taxon>
        <taxon>Rhizophydiales</taxon>
        <taxon>Rhizophydiales incertae sedis</taxon>
        <taxon>Batrachochytrium</taxon>
    </lineage>
</organism>
<dbReference type="PROSITE" id="PS00786">
    <property type="entry name" value="5_NUCLEOTIDASE_2"/>
    <property type="match status" value="1"/>
</dbReference>
<feature type="signal peptide" evidence="3">
    <location>
        <begin position="1"/>
        <end position="19"/>
    </location>
</feature>
<dbReference type="InterPro" id="IPR004843">
    <property type="entry name" value="Calcineurin-like_PHP"/>
</dbReference>
<dbReference type="Pfam" id="PF00149">
    <property type="entry name" value="Metallophos"/>
    <property type="match status" value="1"/>
</dbReference>
<keyword evidence="2 3" id="KW-0732">Signal</keyword>
<dbReference type="InterPro" id="IPR006179">
    <property type="entry name" value="5_nucleotidase/apyrase"/>
</dbReference>
<feature type="domain" description="Calcineurin-like phosphoesterase" evidence="5">
    <location>
        <begin position="63"/>
        <end position="278"/>
    </location>
</feature>
<evidence type="ECO:0000313" key="7">
    <source>
        <dbReference type="EMBL" id="KAH6587599.1"/>
    </source>
</evidence>
<accession>A0ABQ8EYY0</accession>
<comment type="caution">
    <text evidence="7">The sequence shown here is derived from an EMBL/GenBank/DDBJ whole genome shotgun (WGS) entry which is preliminary data.</text>
</comment>
<evidence type="ECO:0000259" key="5">
    <source>
        <dbReference type="Pfam" id="PF00149"/>
    </source>
</evidence>
<dbReference type="SUPFAM" id="SSF55816">
    <property type="entry name" value="5'-nucleotidase (syn. UDP-sugar hydrolase), C-terminal domain"/>
    <property type="match status" value="1"/>
</dbReference>
<comment type="similarity">
    <text evidence="1 3">Belongs to the 5'-nucleotidase family.</text>
</comment>
<dbReference type="SUPFAM" id="SSF56300">
    <property type="entry name" value="Metallo-dependent phosphatases"/>
    <property type="match status" value="1"/>
</dbReference>